<dbReference type="EMBL" id="FMUB01000023">
    <property type="protein sequence ID" value="SCX34400.1"/>
    <property type="molecule type" value="Genomic_DNA"/>
</dbReference>
<evidence type="ECO:0000256" key="4">
    <source>
        <dbReference type="ARBA" id="ARBA00022989"/>
    </source>
</evidence>
<name>A0A1G4X2R6_9MYCO</name>
<evidence type="ECO:0000256" key="6">
    <source>
        <dbReference type="SAM" id="MobiDB-lite"/>
    </source>
</evidence>
<evidence type="ECO:0000259" key="8">
    <source>
        <dbReference type="Pfam" id="PF13396"/>
    </source>
</evidence>
<dbReference type="Proteomes" id="UP000199707">
    <property type="component" value="Unassembled WGS sequence"/>
</dbReference>
<evidence type="ECO:0000256" key="2">
    <source>
        <dbReference type="ARBA" id="ARBA00022475"/>
    </source>
</evidence>
<sequence>MPYLGLLVTALMVIAIVDIARADESRIRGLPRTQWTLLVALVPVAGALAWCIAGRPSQDRSAPEQPITDPGAEEEFRRRCRERAEMQRRAARSGRDNSTD</sequence>
<proteinExistence type="predicted"/>
<accession>A0A1G4X2R6</accession>
<dbReference type="GO" id="GO:0005886">
    <property type="term" value="C:plasma membrane"/>
    <property type="evidence" value="ECO:0007669"/>
    <property type="project" value="UniProtKB-SubCell"/>
</dbReference>
<evidence type="ECO:0000313" key="9">
    <source>
        <dbReference type="EMBL" id="SCX34400.1"/>
    </source>
</evidence>
<evidence type="ECO:0000256" key="3">
    <source>
        <dbReference type="ARBA" id="ARBA00022692"/>
    </source>
</evidence>
<feature type="domain" description="Cardiolipin synthase N-terminal" evidence="8">
    <location>
        <begin position="10"/>
        <end position="55"/>
    </location>
</feature>
<dbReference type="AlphaFoldDB" id="A0A1G4X2R6"/>
<reference evidence="10" key="1">
    <citation type="submission" date="2016-10" db="EMBL/GenBank/DDBJ databases">
        <authorList>
            <person name="Varghese N."/>
            <person name="Submissions S."/>
        </authorList>
    </citation>
    <scope>NUCLEOTIDE SEQUENCE [LARGE SCALE GENOMIC DNA]</scope>
    <source>
        <strain evidence="10">UNC267MFSha1.1M11</strain>
    </source>
</reference>
<organism evidence="9 10">
    <name type="scientific">Mycolicibacterium fluoranthenivorans</name>
    <dbReference type="NCBI Taxonomy" id="258505"/>
    <lineage>
        <taxon>Bacteria</taxon>
        <taxon>Bacillati</taxon>
        <taxon>Actinomycetota</taxon>
        <taxon>Actinomycetes</taxon>
        <taxon>Mycobacteriales</taxon>
        <taxon>Mycobacteriaceae</taxon>
        <taxon>Mycolicibacterium</taxon>
    </lineage>
</organism>
<keyword evidence="4 7" id="KW-1133">Transmembrane helix</keyword>
<protein>
    <submittedName>
        <fullName evidence="9">Phospholipase_D-nuclease N-terminal</fullName>
    </submittedName>
</protein>
<evidence type="ECO:0000256" key="1">
    <source>
        <dbReference type="ARBA" id="ARBA00004651"/>
    </source>
</evidence>
<evidence type="ECO:0000256" key="5">
    <source>
        <dbReference type="ARBA" id="ARBA00023136"/>
    </source>
</evidence>
<feature type="region of interest" description="Disordered" evidence="6">
    <location>
        <begin position="56"/>
        <end position="100"/>
    </location>
</feature>
<dbReference type="InterPro" id="IPR027379">
    <property type="entry name" value="CLS_N"/>
</dbReference>
<keyword evidence="3 7" id="KW-0812">Transmembrane</keyword>
<keyword evidence="5 7" id="KW-0472">Membrane</keyword>
<dbReference type="RefSeq" id="WP_090364846.1">
    <property type="nucleotide sequence ID" value="NZ_FMUB01000023.1"/>
</dbReference>
<feature type="transmembrane region" description="Helical" evidence="7">
    <location>
        <begin position="32"/>
        <end position="53"/>
    </location>
</feature>
<evidence type="ECO:0000313" key="10">
    <source>
        <dbReference type="Proteomes" id="UP000199707"/>
    </source>
</evidence>
<comment type="subcellular location">
    <subcellularLocation>
        <location evidence="1">Cell membrane</location>
        <topology evidence="1">Multi-pass membrane protein</topology>
    </subcellularLocation>
</comment>
<gene>
    <name evidence="9" type="ORF">SAMN02799620_06329</name>
</gene>
<feature type="compositionally biased region" description="Basic and acidic residues" evidence="6">
    <location>
        <begin position="74"/>
        <end position="100"/>
    </location>
</feature>
<keyword evidence="2" id="KW-1003">Cell membrane</keyword>
<dbReference type="Pfam" id="PF13396">
    <property type="entry name" value="PLDc_N"/>
    <property type="match status" value="1"/>
</dbReference>
<dbReference type="STRING" id="1502745.SAMN02799620_06329"/>
<evidence type="ECO:0000256" key="7">
    <source>
        <dbReference type="SAM" id="Phobius"/>
    </source>
</evidence>